<feature type="domain" description="Ribbon-helix-helix" evidence="1">
    <location>
        <begin position="11"/>
        <end position="77"/>
    </location>
</feature>
<dbReference type="Pfam" id="PF13467">
    <property type="entry name" value="RHH_4"/>
    <property type="match status" value="1"/>
</dbReference>
<evidence type="ECO:0000313" key="2">
    <source>
        <dbReference type="EMBL" id="ASR51660.1"/>
    </source>
</evidence>
<dbReference type="InterPro" id="IPR027373">
    <property type="entry name" value="RHH_dom"/>
</dbReference>
<dbReference type="EMBL" id="CP020083">
    <property type="protein sequence ID" value="ASR51660.1"/>
    <property type="molecule type" value="Genomic_DNA"/>
</dbReference>
<proteinExistence type="predicted"/>
<dbReference type="GeneID" id="303485797"/>
<name>A0ABM6M793_9SPHN</name>
<evidence type="ECO:0000259" key="1">
    <source>
        <dbReference type="Pfam" id="PF13467"/>
    </source>
</evidence>
<dbReference type="Gene3D" id="1.10.3990.20">
    <property type="entry name" value="protein bp1543"/>
    <property type="match status" value="1"/>
</dbReference>
<evidence type="ECO:0000313" key="3">
    <source>
        <dbReference type="Proteomes" id="UP000258016"/>
    </source>
</evidence>
<dbReference type="InterPro" id="IPR038268">
    <property type="entry name" value="RHH_sf"/>
</dbReference>
<dbReference type="Proteomes" id="UP000258016">
    <property type="component" value="Chromosome"/>
</dbReference>
<accession>A0ABM6M793</accession>
<sequence length="91" mass="9934">MISTDDLYRGPVKRSIQIAGHLTSISLEPLFWDMLKAAAEARMLPLNALVARIDVERIEADDPPNLASAIRLWLVRDLVETLSPPAGGRGG</sequence>
<keyword evidence="3" id="KW-1185">Reference proteome</keyword>
<protein>
    <submittedName>
        <fullName evidence="2">Aryl-sulfate sulfotransferase</fullName>
    </submittedName>
</protein>
<dbReference type="RefSeq" id="WP_054133427.1">
    <property type="nucleotide sequence ID" value="NZ_CP020083.1"/>
</dbReference>
<reference evidence="2 3" key="1">
    <citation type="submission" date="2017-03" db="EMBL/GenBank/DDBJ databases">
        <title>Complete genome sequence of Blastomonas fulva degrading microcsystin LR.</title>
        <authorList>
            <person name="Lee H.-g."/>
            <person name="Jin L."/>
            <person name="oh H.-M."/>
        </authorList>
    </citation>
    <scope>NUCLEOTIDE SEQUENCE [LARGE SCALE GENOMIC DNA]</scope>
    <source>
        <strain evidence="2 3">T2</strain>
    </source>
</reference>
<gene>
    <name evidence="2" type="ORF">B5J99_09470</name>
</gene>
<organism evidence="2 3">
    <name type="scientific">Blastomonas fulva</name>
    <dbReference type="NCBI Taxonomy" id="1550728"/>
    <lineage>
        <taxon>Bacteria</taxon>
        <taxon>Pseudomonadati</taxon>
        <taxon>Pseudomonadota</taxon>
        <taxon>Alphaproteobacteria</taxon>
        <taxon>Sphingomonadales</taxon>
        <taxon>Sphingomonadaceae</taxon>
        <taxon>Blastomonas</taxon>
    </lineage>
</organism>